<keyword evidence="1" id="KW-0472">Membrane</keyword>
<keyword evidence="1" id="KW-1133">Transmembrane helix</keyword>
<dbReference type="InParanoid" id="L0HFQ0"/>
<feature type="transmembrane region" description="Helical" evidence="1">
    <location>
        <begin position="67"/>
        <end position="86"/>
    </location>
</feature>
<reference evidence="3 4" key="2">
    <citation type="journal article" date="2014" name="Genome Announc.">
        <title>Complete Genome Sequence of Methanoregula formicica SMSPT, a Mesophilic Hydrogenotrophic Methanogen Isolated from a Methanogenic Upflow Anaerobic Sludge Blanket Reactor.</title>
        <authorList>
            <person name="Yamamoto K."/>
            <person name="Tamaki H."/>
            <person name="Cadillo-Quiroz H."/>
            <person name="Imachi H."/>
            <person name="Kyrpides N."/>
            <person name="Woyke T."/>
            <person name="Goodwin L."/>
            <person name="Zinder S.H."/>
            <person name="Kamagata Y."/>
            <person name="Liu W.T."/>
        </authorList>
    </citation>
    <scope>NUCLEOTIDE SEQUENCE [LARGE SCALE GENOMIC DNA]</scope>
    <source>
        <strain evidence="4">DSM 22288 / NBRC 105244 / SMSP</strain>
    </source>
</reference>
<evidence type="ECO:0000259" key="2">
    <source>
        <dbReference type="Pfam" id="PF18902"/>
    </source>
</evidence>
<keyword evidence="4" id="KW-1185">Reference proteome</keyword>
<dbReference type="KEGG" id="mfo:Metfor_0852"/>
<gene>
    <name evidence="3" type="ordered locus">Metfor_0852</name>
</gene>
<sequence precursor="true">MVPGLHYPVPVCQALEEDAARRILELVLILASLFLLDIVTTEIILLMGGIELNPFMVAVVAHPVIHLALKGAILAVIVIVALVAEMRVQGSGVFFYCLLITMYIFVVVNNVFVILPQVLA</sequence>
<dbReference type="InterPro" id="IPR043717">
    <property type="entry name" value="DUF5658"/>
</dbReference>
<dbReference type="eggNOG" id="arCOG10902">
    <property type="taxonomic scope" value="Archaea"/>
</dbReference>
<accession>L0HFQ0</accession>
<evidence type="ECO:0000256" key="1">
    <source>
        <dbReference type="SAM" id="Phobius"/>
    </source>
</evidence>
<feature type="domain" description="DUF5658" evidence="2">
    <location>
        <begin position="29"/>
        <end position="115"/>
    </location>
</feature>
<feature type="transmembrane region" description="Helical" evidence="1">
    <location>
        <begin position="93"/>
        <end position="115"/>
    </location>
</feature>
<dbReference type="Pfam" id="PF18902">
    <property type="entry name" value="DUF5658"/>
    <property type="match status" value="1"/>
</dbReference>
<name>L0HFQ0_METFS</name>
<dbReference type="Proteomes" id="UP000010824">
    <property type="component" value="Chromosome"/>
</dbReference>
<proteinExistence type="predicted"/>
<dbReference type="AlphaFoldDB" id="L0HFQ0"/>
<organism evidence="3 4">
    <name type="scientific">Methanoregula formicica (strain DSM 22288 / NBRC 105244 / SMSP)</name>
    <dbReference type="NCBI Taxonomy" id="593750"/>
    <lineage>
        <taxon>Archaea</taxon>
        <taxon>Methanobacteriati</taxon>
        <taxon>Methanobacteriota</taxon>
        <taxon>Stenosarchaea group</taxon>
        <taxon>Methanomicrobia</taxon>
        <taxon>Methanomicrobiales</taxon>
        <taxon>Methanoregulaceae</taxon>
        <taxon>Methanoregula</taxon>
    </lineage>
</organism>
<protein>
    <recommendedName>
        <fullName evidence="2">DUF5658 domain-containing protein</fullName>
    </recommendedName>
</protein>
<feature type="transmembrane region" description="Helical" evidence="1">
    <location>
        <begin position="26"/>
        <end position="47"/>
    </location>
</feature>
<evidence type="ECO:0000313" key="4">
    <source>
        <dbReference type="Proteomes" id="UP000010824"/>
    </source>
</evidence>
<dbReference type="HOGENOM" id="CLU_2044413_0_0_2"/>
<dbReference type="EMBL" id="CP003167">
    <property type="protein sequence ID" value="AGB01909.1"/>
    <property type="molecule type" value="Genomic_DNA"/>
</dbReference>
<reference evidence="4" key="1">
    <citation type="submission" date="2011-12" db="EMBL/GenBank/DDBJ databases">
        <title>Complete sequence of Methanoregula formicicum SMSP.</title>
        <authorList>
            <person name="Lucas S."/>
            <person name="Han J."/>
            <person name="Lapidus A."/>
            <person name="Cheng J.-F."/>
            <person name="Goodwin L."/>
            <person name="Pitluck S."/>
            <person name="Peters L."/>
            <person name="Ovchinnikova G."/>
            <person name="Teshima H."/>
            <person name="Detter J.C."/>
            <person name="Han C."/>
            <person name="Tapia R."/>
            <person name="Land M."/>
            <person name="Hauser L."/>
            <person name="Kyrpides N."/>
            <person name="Ivanova N."/>
            <person name="Pagani I."/>
            <person name="Imachi H."/>
            <person name="Tamaki H."/>
            <person name="Sekiguchi Y."/>
            <person name="Kamagata Y."/>
            <person name="Cadillo-Quiroz H."/>
            <person name="Zinder S."/>
            <person name="Liu W.-T."/>
            <person name="Woyke T."/>
        </authorList>
    </citation>
    <scope>NUCLEOTIDE SEQUENCE [LARGE SCALE GENOMIC DNA]</scope>
    <source>
        <strain evidence="4">DSM 22288 / NBRC 105244 / SMSP</strain>
    </source>
</reference>
<keyword evidence="1" id="KW-0812">Transmembrane</keyword>
<evidence type="ECO:0000313" key="3">
    <source>
        <dbReference type="EMBL" id="AGB01909.1"/>
    </source>
</evidence>